<keyword evidence="1" id="KW-0805">Transcription regulation</keyword>
<gene>
    <name evidence="6" type="ORF">VLK81_05445</name>
</gene>
<keyword evidence="7" id="KW-1185">Reference proteome</keyword>
<evidence type="ECO:0000259" key="5">
    <source>
        <dbReference type="PROSITE" id="PS50977"/>
    </source>
</evidence>
<comment type="caution">
    <text evidence="6">The sequence shown here is derived from an EMBL/GenBank/DDBJ whole genome shotgun (WGS) entry which is preliminary data.</text>
</comment>
<keyword evidence="3" id="KW-0804">Transcription</keyword>
<feature type="domain" description="HTH tetR-type" evidence="5">
    <location>
        <begin position="8"/>
        <end position="68"/>
    </location>
</feature>
<protein>
    <submittedName>
        <fullName evidence="6">TetR/AcrR family transcriptional regulator</fullName>
    </submittedName>
</protein>
<dbReference type="Gene3D" id="1.10.357.10">
    <property type="entry name" value="Tetracycline Repressor, domain 2"/>
    <property type="match status" value="1"/>
</dbReference>
<feature type="DNA-binding region" description="H-T-H motif" evidence="4">
    <location>
        <begin position="31"/>
        <end position="50"/>
    </location>
</feature>
<dbReference type="PANTHER" id="PTHR47506:SF1">
    <property type="entry name" value="HTH-TYPE TRANSCRIPTIONAL REGULATOR YJDC"/>
    <property type="match status" value="1"/>
</dbReference>
<evidence type="ECO:0000313" key="7">
    <source>
        <dbReference type="Proteomes" id="UP001357733"/>
    </source>
</evidence>
<organism evidence="6 7">
    <name type="scientific">Citroniella saccharovorans</name>
    <dbReference type="NCBI Taxonomy" id="2053367"/>
    <lineage>
        <taxon>Bacteria</taxon>
        <taxon>Bacillati</taxon>
        <taxon>Bacillota</taxon>
        <taxon>Tissierellia</taxon>
        <taxon>Tissierellales</taxon>
        <taxon>Peptoniphilaceae</taxon>
        <taxon>Citroniella</taxon>
    </lineage>
</organism>
<evidence type="ECO:0000256" key="1">
    <source>
        <dbReference type="ARBA" id="ARBA00023015"/>
    </source>
</evidence>
<dbReference type="SUPFAM" id="SSF46689">
    <property type="entry name" value="Homeodomain-like"/>
    <property type="match status" value="1"/>
</dbReference>
<dbReference type="PANTHER" id="PTHR47506">
    <property type="entry name" value="TRANSCRIPTIONAL REGULATORY PROTEIN"/>
    <property type="match status" value="1"/>
</dbReference>
<dbReference type="InterPro" id="IPR001647">
    <property type="entry name" value="HTH_TetR"/>
</dbReference>
<name>A0AAW9MV18_9FIRM</name>
<keyword evidence="2 4" id="KW-0238">DNA-binding</keyword>
<dbReference type="GO" id="GO:0003677">
    <property type="term" value="F:DNA binding"/>
    <property type="evidence" value="ECO:0007669"/>
    <property type="project" value="UniProtKB-UniRule"/>
</dbReference>
<sequence>MLNLNLKKNKEIEIMNAAMKIYRKKGIDKTSIRDIMSETGYSLGSFYLYFTDKEDLKEKLVVNIAVDLVLKAENSCYEKDPVERYISFINYIFDYFIDHPFELEIISQNINWALYSKIENDKDLKEAETTLQFILNRYESLFSSEYTYSQKLYILSLTIEILISTCKSTLMEGAILTIEEAKPVLYSLTKKMFYRDRR</sequence>
<evidence type="ECO:0000313" key="6">
    <source>
        <dbReference type="EMBL" id="MEB3429459.1"/>
    </source>
</evidence>
<dbReference type="Proteomes" id="UP001357733">
    <property type="component" value="Unassembled WGS sequence"/>
</dbReference>
<evidence type="ECO:0000256" key="4">
    <source>
        <dbReference type="PROSITE-ProRule" id="PRU00335"/>
    </source>
</evidence>
<dbReference type="InterPro" id="IPR009057">
    <property type="entry name" value="Homeodomain-like_sf"/>
</dbReference>
<reference evidence="6 7" key="1">
    <citation type="submission" date="2024-01" db="EMBL/GenBank/DDBJ databases">
        <title>Complete genome sequence of Citroniella saccharovorans strain M6.X9, isolated from human fecal sample.</title>
        <authorList>
            <person name="Cheng G."/>
            <person name="Westerholm M."/>
            <person name="Schnurer A."/>
        </authorList>
    </citation>
    <scope>NUCLEOTIDE SEQUENCE [LARGE SCALE GENOMIC DNA]</scope>
    <source>
        <strain evidence="6 7">DSM 29873</strain>
    </source>
</reference>
<dbReference type="PRINTS" id="PR00455">
    <property type="entry name" value="HTHTETR"/>
</dbReference>
<dbReference type="PROSITE" id="PS50977">
    <property type="entry name" value="HTH_TETR_2"/>
    <property type="match status" value="1"/>
</dbReference>
<dbReference type="EMBL" id="JAYKOT010000003">
    <property type="protein sequence ID" value="MEB3429459.1"/>
    <property type="molecule type" value="Genomic_DNA"/>
</dbReference>
<evidence type="ECO:0000256" key="2">
    <source>
        <dbReference type="ARBA" id="ARBA00023125"/>
    </source>
</evidence>
<proteinExistence type="predicted"/>
<evidence type="ECO:0000256" key="3">
    <source>
        <dbReference type="ARBA" id="ARBA00023163"/>
    </source>
</evidence>
<dbReference type="Pfam" id="PF00440">
    <property type="entry name" value="TetR_N"/>
    <property type="match status" value="1"/>
</dbReference>
<accession>A0AAW9MV18</accession>
<dbReference type="AlphaFoldDB" id="A0AAW9MV18"/>